<comment type="caution">
    <text evidence="1">The sequence shown here is derived from an EMBL/GenBank/DDBJ whole genome shotgun (WGS) entry which is preliminary data.</text>
</comment>
<reference evidence="1" key="1">
    <citation type="submission" date="2023-03" db="EMBL/GenBank/DDBJ databases">
        <title>Chromosome-scale reference genome and RAD-based genetic map of yellow starthistle (Centaurea solstitialis) reveal putative structural variation and QTLs associated with invader traits.</title>
        <authorList>
            <person name="Reatini B."/>
            <person name="Cang F.A."/>
            <person name="Jiang Q."/>
            <person name="Mckibben M.T.W."/>
            <person name="Barker M.S."/>
            <person name="Rieseberg L.H."/>
            <person name="Dlugosch K.M."/>
        </authorList>
    </citation>
    <scope>NUCLEOTIDE SEQUENCE</scope>
    <source>
        <strain evidence="1">CAN-66</strain>
        <tissue evidence="1">Leaf</tissue>
    </source>
</reference>
<keyword evidence="2" id="KW-1185">Reference proteome</keyword>
<dbReference type="Proteomes" id="UP001172457">
    <property type="component" value="Chromosome 2"/>
</dbReference>
<dbReference type="AlphaFoldDB" id="A0AA38WHV8"/>
<organism evidence="1 2">
    <name type="scientific">Centaurea solstitialis</name>
    <name type="common">yellow star-thistle</name>
    <dbReference type="NCBI Taxonomy" id="347529"/>
    <lineage>
        <taxon>Eukaryota</taxon>
        <taxon>Viridiplantae</taxon>
        <taxon>Streptophyta</taxon>
        <taxon>Embryophyta</taxon>
        <taxon>Tracheophyta</taxon>
        <taxon>Spermatophyta</taxon>
        <taxon>Magnoliopsida</taxon>
        <taxon>eudicotyledons</taxon>
        <taxon>Gunneridae</taxon>
        <taxon>Pentapetalae</taxon>
        <taxon>asterids</taxon>
        <taxon>campanulids</taxon>
        <taxon>Asterales</taxon>
        <taxon>Asteraceae</taxon>
        <taxon>Carduoideae</taxon>
        <taxon>Cardueae</taxon>
        <taxon>Centaureinae</taxon>
        <taxon>Centaurea</taxon>
    </lineage>
</organism>
<proteinExistence type="predicted"/>
<dbReference type="EMBL" id="JARYMX010000002">
    <property type="protein sequence ID" value="KAJ9561667.1"/>
    <property type="molecule type" value="Genomic_DNA"/>
</dbReference>
<sequence>MAFWASTSEFPSWHHLTIRNKITKTRTADELSKIMAFFYYGAAKPSCLDDTFVMGNDDIPDFPAAPIRSKIQIRVMAGKNFELGVGYSYNVGS</sequence>
<evidence type="ECO:0000313" key="2">
    <source>
        <dbReference type="Proteomes" id="UP001172457"/>
    </source>
</evidence>
<name>A0AA38WHV8_9ASTR</name>
<evidence type="ECO:0000313" key="1">
    <source>
        <dbReference type="EMBL" id="KAJ9561667.1"/>
    </source>
</evidence>
<gene>
    <name evidence="1" type="ORF">OSB04_006827</name>
</gene>
<accession>A0AA38WHV8</accession>
<protein>
    <submittedName>
        <fullName evidence="1">Uncharacterized protein</fullName>
    </submittedName>
</protein>